<dbReference type="Pfam" id="PF02661">
    <property type="entry name" value="Fic"/>
    <property type="match status" value="1"/>
</dbReference>
<comment type="caution">
    <text evidence="5">The sequence shown here is derived from an EMBL/GenBank/DDBJ whole genome shotgun (WGS) entry which is preliminary data.</text>
</comment>
<feature type="binding site" evidence="1">
    <location>
        <position position="252"/>
    </location>
    <ligand>
        <name>ATP</name>
        <dbReference type="ChEBI" id="CHEBI:30616"/>
    </ligand>
</feature>
<reference evidence="5" key="2">
    <citation type="journal article" date="2021" name="PeerJ">
        <title>Extensive microbial diversity within the chicken gut microbiome revealed by metagenomics and culture.</title>
        <authorList>
            <person name="Gilroy R."/>
            <person name="Ravi A."/>
            <person name="Getino M."/>
            <person name="Pursley I."/>
            <person name="Horton D.L."/>
            <person name="Alikhan N.F."/>
            <person name="Baker D."/>
            <person name="Gharbi K."/>
            <person name="Hall N."/>
            <person name="Watson M."/>
            <person name="Adriaenssens E.M."/>
            <person name="Foster-Nyarko E."/>
            <person name="Jarju S."/>
            <person name="Secka A."/>
            <person name="Antonio M."/>
            <person name="Oren A."/>
            <person name="Chaudhuri R.R."/>
            <person name="La Ragione R."/>
            <person name="Hildebrand F."/>
            <person name="Pallen M.J."/>
        </authorList>
    </citation>
    <scope>NUCLEOTIDE SEQUENCE</scope>
    <source>
        <strain evidence="5">ChiW17-6978</strain>
    </source>
</reference>
<reference evidence="5" key="1">
    <citation type="submission" date="2020-10" db="EMBL/GenBank/DDBJ databases">
        <authorList>
            <person name="Gilroy R."/>
        </authorList>
    </citation>
    <scope>NUCLEOTIDE SEQUENCE</scope>
    <source>
        <strain evidence="5">ChiW17-6978</strain>
    </source>
</reference>
<dbReference type="Pfam" id="PF13784">
    <property type="entry name" value="Fic_N"/>
    <property type="match status" value="1"/>
</dbReference>
<keyword evidence="1" id="KW-0547">Nucleotide-binding</keyword>
<dbReference type="PIRSF" id="PIRSF038925">
    <property type="entry name" value="AMP-prot_trans"/>
    <property type="match status" value="1"/>
</dbReference>
<dbReference type="EMBL" id="DVLF01000085">
    <property type="protein sequence ID" value="HIT49918.1"/>
    <property type="molecule type" value="Genomic_DNA"/>
</dbReference>
<dbReference type="PANTHER" id="PTHR13504">
    <property type="entry name" value="FIDO DOMAIN-CONTAINING PROTEIN DDB_G0283145"/>
    <property type="match status" value="1"/>
</dbReference>
<dbReference type="InterPro" id="IPR036597">
    <property type="entry name" value="Fido-like_dom_sf"/>
</dbReference>
<evidence type="ECO:0000256" key="1">
    <source>
        <dbReference type="PIRSR" id="PIRSR038925-1"/>
    </source>
</evidence>
<dbReference type="InterPro" id="IPR026287">
    <property type="entry name" value="SoFic-like"/>
</dbReference>
<keyword evidence="1" id="KW-0067">ATP-binding</keyword>
<evidence type="ECO:0000256" key="2">
    <source>
        <dbReference type="PIRSR" id="PIRSR640198-1"/>
    </source>
</evidence>
<proteinExistence type="predicted"/>
<evidence type="ECO:0000313" key="5">
    <source>
        <dbReference type="EMBL" id="HIT49918.1"/>
    </source>
</evidence>
<evidence type="ECO:0000256" key="3">
    <source>
        <dbReference type="PIRSR" id="PIRSR640198-2"/>
    </source>
</evidence>
<accession>A0A9D1GR20</accession>
<dbReference type="AlphaFoldDB" id="A0A9D1GR20"/>
<evidence type="ECO:0000259" key="4">
    <source>
        <dbReference type="PROSITE" id="PS51459"/>
    </source>
</evidence>
<dbReference type="PROSITE" id="PS51459">
    <property type="entry name" value="FIDO"/>
    <property type="match status" value="1"/>
</dbReference>
<dbReference type="InterPro" id="IPR040198">
    <property type="entry name" value="Fido_containing"/>
</dbReference>
<gene>
    <name evidence="5" type="ORF">IAD46_02720</name>
</gene>
<dbReference type="SUPFAM" id="SSF140931">
    <property type="entry name" value="Fic-like"/>
    <property type="match status" value="1"/>
</dbReference>
<sequence>MNRAGGYITALGGIAAYKAYKPNPLPPNPQLELDTEMQGLLAKAYNLLGKLDATSALVPNMDLLLGSYVRKEALLSSQIEGTQATLEDVLNPNIETAVNLEVNDVINYVSALNFAMDRMNTLPICNHLLCETHNVLMRGVRGQEKNPGEFRGSQNWIGAAGSTLANARYVPPTVEDMKEAMSDLEKYINLSETDALIKTALVHYQFETIHPFLDGNGRIGRMLITLMLLNEKVLTRPVLYLSLFLKTNRIEYYDRLSEVRVKGNYEQWVKFFLQGIIETSHDSVETILKISEQIKIDEMLLTNQTETVKKTYAYLKEHPIVNIGSTAKAIGVSFNTVSTALKKLSVLGIVKEKTTKARDRVFEYSKYIEMLKSGT</sequence>
<feature type="binding site" evidence="1">
    <location>
        <position position="80"/>
    </location>
    <ligand>
        <name>ATP</name>
        <dbReference type="ChEBI" id="CHEBI:30616"/>
    </ligand>
</feature>
<organism evidence="5 6">
    <name type="scientific">Candidatus Pelethenecus faecipullorum</name>
    <dbReference type="NCBI Taxonomy" id="2840900"/>
    <lineage>
        <taxon>Bacteria</taxon>
        <taxon>Bacillati</taxon>
        <taxon>Mycoplasmatota</taxon>
        <taxon>Mollicutes</taxon>
        <taxon>Candidatus Pelethenecus</taxon>
    </lineage>
</organism>
<feature type="binding site" evidence="3">
    <location>
        <begin position="252"/>
        <end position="253"/>
    </location>
    <ligand>
        <name>ATP</name>
        <dbReference type="ChEBI" id="CHEBI:30616"/>
    </ligand>
</feature>
<evidence type="ECO:0000313" key="6">
    <source>
        <dbReference type="Proteomes" id="UP000886758"/>
    </source>
</evidence>
<dbReference type="GO" id="GO:0005524">
    <property type="term" value="F:ATP binding"/>
    <property type="evidence" value="ECO:0007669"/>
    <property type="project" value="UniProtKB-KW"/>
</dbReference>
<dbReference type="InterPro" id="IPR025758">
    <property type="entry name" value="Fic/DOC_N"/>
</dbReference>
<dbReference type="Proteomes" id="UP000886758">
    <property type="component" value="Unassembled WGS sequence"/>
</dbReference>
<feature type="binding site" evidence="3">
    <location>
        <begin position="214"/>
        <end position="221"/>
    </location>
    <ligand>
        <name>ATP</name>
        <dbReference type="ChEBI" id="CHEBI:30616"/>
    </ligand>
</feature>
<feature type="domain" description="Fido" evidence="4">
    <location>
        <begin position="124"/>
        <end position="274"/>
    </location>
</feature>
<feature type="binding site" evidence="1">
    <location>
        <position position="210"/>
    </location>
    <ligand>
        <name>ATP</name>
        <dbReference type="ChEBI" id="CHEBI:30616"/>
    </ligand>
</feature>
<dbReference type="PANTHER" id="PTHR13504:SF38">
    <property type="entry name" value="FIDO DOMAIN-CONTAINING PROTEIN"/>
    <property type="match status" value="1"/>
</dbReference>
<dbReference type="Gene3D" id="1.10.3290.10">
    <property type="entry name" value="Fido-like domain"/>
    <property type="match status" value="1"/>
</dbReference>
<dbReference type="InterPro" id="IPR003812">
    <property type="entry name" value="Fido"/>
</dbReference>
<name>A0A9D1GR20_9MOLU</name>
<protein>
    <submittedName>
        <fullName evidence="5">Fic family protein</fullName>
    </submittedName>
</protein>
<feature type="binding site" evidence="1">
    <location>
        <begin position="215"/>
        <end position="221"/>
    </location>
    <ligand>
        <name>ATP</name>
        <dbReference type="ChEBI" id="CHEBI:30616"/>
    </ligand>
</feature>
<feature type="active site" evidence="2">
    <location>
        <position position="210"/>
    </location>
</feature>